<evidence type="ECO:0008006" key="4">
    <source>
        <dbReference type="Google" id="ProtNLM"/>
    </source>
</evidence>
<feature type="compositionally biased region" description="Low complexity" evidence="1">
    <location>
        <begin position="154"/>
        <end position="165"/>
    </location>
</feature>
<dbReference type="Proteomes" id="UP000751190">
    <property type="component" value="Unassembled WGS sequence"/>
</dbReference>
<feature type="compositionally biased region" description="Polar residues" evidence="1">
    <location>
        <begin position="60"/>
        <end position="69"/>
    </location>
</feature>
<organism evidence="2 3">
    <name type="scientific">Diacronema lutheri</name>
    <name type="common">Unicellular marine alga</name>
    <name type="synonym">Monochrysis lutheri</name>
    <dbReference type="NCBI Taxonomy" id="2081491"/>
    <lineage>
        <taxon>Eukaryota</taxon>
        <taxon>Haptista</taxon>
        <taxon>Haptophyta</taxon>
        <taxon>Pavlovophyceae</taxon>
        <taxon>Pavlovales</taxon>
        <taxon>Pavlovaceae</taxon>
        <taxon>Diacronema</taxon>
    </lineage>
</organism>
<evidence type="ECO:0000313" key="2">
    <source>
        <dbReference type="EMBL" id="KAG8458935.1"/>
    </source>
</evidence>
<feature type="compositionally biased region" description="Basic and acidic residues" evidence="1">
    <location>
        <begin position="138"/>
        <end position="150"/>
    </location>
</feature>
<dbReference type="InterPro" id="IPR011992">
    <property type="entry name" value="EF-hand-dom_pair"/>
</dbReference>
<reference evidence="2" key="1">
    <citation type="submission" date="2021-05" db="EMBL/GenBank/DDBJ databases">
        <title>The genome of the haptophyte Pavlova lutheri (Diacronema luteri, Pavlovales) - a model for lipid biosynthesis in eukaryotic algae.</title>
        <authorList>
            <person name="Hulatt C.J."/>
            <person name="Posewitz M.C."/>
        </authorList>
    </citation>
    <scope>NUCLEOTIDE SEQUENCE</scope>
    <source>
        <strain evidence="2">NIVA-4/92</strain>
    </source>
</reference>
<protein>
    <recommendedName>
        <fullName evidence="4">EF-hand domain-containing protein</fullName>
    </recommendedName>
</protein>
<dbReference type="SUPFAM" id="SSF47473">
    <property type="entry name" value="EF-hand"/>
    <property type="match status" value="1"/>
</dbReference>
<proteinExistence type="predicted"/>
<keyword evidence="3" id="KW-1185">Reference proteome</keyword>
<comment type="caution">
    <text evidence="2">The sequence shown here is derived from an EMBL/GenBank/DDBJ whole genome shotgun (WGS) entry which is preliminary data.</text>
</comment>
<dbReference type="OrthoDB" id="10607706at2759"/>
<dbReference type="AlphaFoldDB" id="A0A8J5XFF8"/>
<feature type="region of interest" description="Disordered" evidence="1">
    <location>
        <begin position="45"/>
        <end position="69"/>
    </location>
</feature>
<sequence>MGKARHPVGRPTSLNATPVGAMAWAERLRAEDRLDLNIQANRNQLGLPGAYDDKPPRAKTISQRPRTASEPQLGKLHRLLRAADAGGTGLVDTQELRFLATRSGLDLDDERTATLLAASEPTRDGRVEYALFERGVRRQHAEASGADERPPATPASARASARSPPFGTPRDSSLLPGSENPYASALFLRYKHLRMLQPANLQLPAPPNKVTPNTSHLFHDNVYRTKNRSLKSWQDFQDRHNVLTQRPNTSPGVPTFRDTLSTYQLHFTHGGSTVDPGAYSAQGDALSRSLRNSTRTMATAAPFTRTLHTSHGLAITRSSPAVERDYTRDPAARMTWRERAGWTP</sequence>
<evidence type="ECO:0000313" key="3">
    <source>
        <dbReference type="Proteomes" id="UP000751190"/>
    </source>
</evidence>
<evidence type="ECO:0000256" key="1">
    <source>
        <dbReference type="SAM" id="MobiDB-lite"/>
    </source>
</evidence>
<feature type="region of interest" description="Disordered" evidence="1">
    <location>
        <begin position="138"/>
        <end position="178"/>
    </location>
</feature>
<accession>A0A8J5XFF8</accession>
<name>A0A8J5XFF8_DIALT</name>
<gene>
    <name evidence="2" type="ORF">KFE25_004269</name>
</gene>
<dbReference type="EMBL" id="JAGTXO010000046">
    <property type="protein sequence ID" value="KAG8458935.1"/>
    <property type="molecule type" value="Genomic_DNA"/>
</dbReference>
<dbReference type="Gene3D" id="1.10.238.10">
    <property type="entry name" value="EF-hand"/>
    <property type="match status" value="1"/>
</dbReference>